<organism evidence="1 2">
    <name type="scientific">Aureliella helgolandensis</name>
    <dbReference type="NCBI Taxonomy" id="2527968"/>
    <lineage>
        <taxon>Bacteria</taxon>
        <taxon>Pseudomonadati</taxon>
        <taxon>Planctomycetota</taxon>
        <taxon>Planctomycetia</taxon>
        <taxon>Pirellulales</taxon>
        <taxon>Pirellulaceae</taxon>
        <taxon>Aureliella</taxon>
    </lineage>
</organism>
<dbReference type="Proteomes" id="UP000318017">
    <property type="component" value="Chromosome"/>
</dbReference>
<gene>
    <name evidence="1" type="ORF">Q31a_43730</name>
</gene>
<accession>A0A518GBQ9</accession>
<protein>
    <submittedName>
        <fullName evidence="1">Uncharacterized protein</fullName>
    </submittedName>
</protein>
<evidence type="ECO:0000313" key="2">
    <source>
        <dbReference type="Proteomes" id="UP000318017"/>
    </source>
</evidence>
<proteinExistence type="predicted"/>
<keyword evidence="2" id="KW-1185">Reference proteome</keyword>
<dbReference type="EMBL" id="CP036298">
    <property type="protein sequence ID" value="QDV26003.1"/>
    <property type="molecule type" value="Genomic_DNA"/>
</dbReference>
<name>A0A518GBQ9_9BACT</name>
<dbReference type="KEGG" id="ahel:Q31a_43730"/>
<sequence>MFANFTHILTLVAFATHAVFGCCGHHKHSGSDECCSHAIHDQLAGHEDCQASHDDEHDCESSHEHTTNQLVSNAVSYLGASHSAPQSPCDHSHGCSEVRCTYMASSSASVDWDAHCSSLAVFSLCSSVVDFDMGRAHVGGLPSESISIAGQSSVACCALLQSWQI</sequence>
<reference evidence="1 2" key="1">
    <citation type="submission" date="2019-02" db="EMBL/GenBank/DDBJ databases">
        <title>Deep-cultivation of Planctomycetes and their phenomic and genomic characterization uncovers novel biology.</title>
        <authorList>
            <person name="Wiegand S."/>
            <person name="Jogler M."/>
            <person name="Boedeker C."/>
            <person name="Pinto D."/>
            <person name="Vollmers J."/>
            <person name="Rivas-Marin E."/>
            <person name="Kohn T."/>
            <person name="Peeters S.H."/>
            <person name="Heuer A."/>
            <person name="Rast P."/>
            <person name="Oberbeckmann S."/>
            <person name="Bunk B."/>
            <person name="Jeske O."/>
            <person name="Meyerdierks A."/>
            <person name="Storesund J.E."/>
            <person name="Kallscheuer N."/>
            <person name="Luecker S."/>
            <person name="Lage O.M."/>
            <person name="Pohl T."/>
            <person name="Merkel B.J."/>
            <person name="Hornburger P."/>
            <person name="Mueller R.-W."/>
            <person name="Bruemmer F."/>
            <person name="Labrenz M."/>
            <person name="Spormann A.M."/>
            <person name="Op den Camp H."/>
            <person name="Overmann J."/>
            <person name="Amann R."/>
            <person name="Jetten M.S.M."/>
            <person name="Mascher T."/>
            <person name="Medema M.H."/>
            <person name="Devos D.P."/>
            <person name="Kaster A.-K."/>
            <person name="Ovreas L."/>
            <person name="Rohde M."/>
            <person name="Galperin M.Y."/>
            <person name="Jogler C."/>
        </authorList>
    </citation>
    <scope>NUCLEOTIDE SEQUENCE [LARGE SCALE GENOMIC DNA]</scope>
    <source>
        <strain evidence="1 2">Q31a</strain>
    </source>
</reference>
<evidence type="ECO:0000313" key="1">
    <source>
        <dbReference type="EMBL" id="QDV26003.1"/>
    </source>
</evidence>
<dbReference type="AlphaFoldDB" id="A0A518GBQ9"/>